<name>A0AAD7K2Z6_9AGAR</name>
<proteinExistence type="predicted"/>
<evidence type="ECO:0000313" key="3">
    <source>
        <dbReference type="Proteomes" id="UP001215598"/>
    </source>
</evidence>
<keyword evidence="3" id="KW-1185">Reference proteome</keyword>
<evidence type="ECO:0000256" key="1">
    <source>
        <dbReference type="SAM" id="MobiDB-lite"/>
    </source>
</evidence>
<protein>
    <submittedName>
        <fullName evidence="2">Uncharacterized protein</fullName>
    </submittedName>
</protein>
<organism evidence="2 3">
    <name type="scientific">Mycena metata</name>
    <dbReference type="NCBI Taxonomy" id="1033252"/>
    <lineage>
        <taxon>Eukaryota</taxon>
        <taxon>Fungi</taxon>
        <taxon>Dikarya</taxon>
        <taxon>Basidiomycota</taxon>
        <taxon>Agaricomycotina</taxon>
        <taxon>Agaricomycetes</taxon>
        <taxon>Agaricomycetidae</taxon>
        <taxon>Agaricales</taxon>
        <taxon>Marasmiineae</taxon>
        <taxon>Mycenaceae</taxon>
        <taxon>Mycena</taxon>
    </lineage>
</organism>
<accession>A0AAD7K2Z6</accession>
<evidence type="ECO:0000313" key="2">
    <source>
        <dbReference type="EMBL" id="KAJ7777279.1"/>
    </source>
</evidence>
<feature type="region of interest" description="Disordered" evidence="1">
    <location>
        <begin position="106"/>
        <end position="134"/>
    </location>
</feature>
<comment type="caution">
    <text evidence="2">The sequence shown here is derived from an EMBL/GenBank/DDBJ whole genome shotgun (WGS) entry which is preliminary data.</text>
</comment>
<dbReference type="Proteomes" id="UP001215598">
    <property type="component" value="Unassembled WGS sequence"/>
</dbReference>
<reference evidence="2" key="1">
    <citation type="submission" date="2023-03" db="EMBL/GenBank/DDBJ databases">
        <title>Massive genome expansion in bonnet fungi (Mycena s.s.) driven by repeated elements and novel gene families across ecological guilds.</title>
        <authorList>
            <consortium name="Lawrence Berkeley National Laboratory"/>
            <person name="Harder C.B."/>
            <person name="Miyauchi S."/>
            <person name="Viragh M."/>
            <person name="Kuo A."/>
            <person name="Thoen E."/>
            <person name="Andreopoulos B."/>
            <person name="Lu D."/>
            <person name="Skrede I."/>
            <person name="Drula E."/>
            <person name="Henrissat B."/>
            <person name="Morin E."/>
            <person name="Kohler A."/>
            <person name="Barry K."/>
            <person name="LaButti K."/>
            <person name="Morin E."/>
            <person name="Salamov A."/>
            <person name="Lipzen A."/>
            <person name="Mereny Z."/>
            <person name="Hegedus B."/>
            <person name="Baldrian P."/>
            <person name="Stursova M."/>
            <person name="Weitz H."/>
            <person name="Taylor A."/>
            <person name="Grigoriev I.V."/>
            <person name="Nagy L.G."/>
            <person name="Martin F."/>
            <person name="Kauserud H."/>
        </authorList>
    </citation>
    <scope>NUCLEOTIDE SEQUENCE</scope>
    <source>
        <strain evidence="2">CBHHK182m</strain>
    </source>
</reference>
<dbReference type="AlphaFoldDB" id="A0AAD7K2Z6"/>
<sequence>MSVPRGVSVWREKVHPNVFSEPSTLTRQTNRLIQGSQGPLSTDLQTYVYLWGLSAAPVEGKDVPDMRVSARRSIQTRTFIVCWYPCLSTRQGTLFTEFHVASAKSLEPVKATGSNPDSGIPGVRGFPQAKSTSK</sequence>
<gene>
    <name evidence="2" type="ORF">B0H16DRAFT_1449391</name>
</gene>
<dbReference type="EMBL" id="JARKIB010000008">
    <property type="protein sequence ID" value="KAJ7777279.1"/>
    <property type="molecule type" value="Genomic_DNA"/>
</dbReference>